<dbReference type="Proteomes" id="UP001310248">
    <property type="component" value="Unassembled WGS sequence"/>
</dbReference>
<dbReference type="EMBL" id="JAYDYW010000007">
    <property type="protein sequence ID" value="MEE1674374.1"/>
    <property type="molecule type" value="Genomic_DNA"/>
</dbReference>
<keyword evidence="2" id="KW-1185">Reference proteome</keyword>
<accession>A0ABU7G5T3</accession>
<sequence>MFNKSVIALSILLASGCSSIVSDSKYLVAIDSTPSQASFYIKNRAGVTVQNGETPETLTLNASAGFFKGETYQLVFNKEGYEEQIIELKSSVDGWYFGNILFGGLIGMLIVDPATGAMYKLPEKATAELTENKQESKKSLTIAMLNSIPKQQQAQLVPLTE</sequence>
<evidence type="ECO:0000313" key="1">
    <source>
        <dbReference type="EMBL" id="MEE1674374.1"/>
    </source>
</evidence>
<organism evidence="1 2">
    <name type="scientific">Agarivorans aestuarii</name>
    <dbReference type="NCBI Taxonomy" id="1563703"/>
    <lineage>
        <taxon>Bacteria</taxon>
        <taxon>Pseudomonadati</taxon>
        <taxon>Pseudomonadota</taxon>
        <taxon>Gammaproteobacteria</taxon>
        <taxon>Alteromonadales</taxon>
        <taxon>Alteromonadaceae</taxon>
        <taxon>Agarivorans</taxon>
    </lineage>
</organism>
<proteinExistence type="predicted"/>
<evidence type="ECO:0008006" key="3">
    <source>
        <dbReference type="Google" id="ProtNLM"/>
    </source>
</evidence>
<reference evidence="1 2" key="2">
    <citation type="submission" date="2023-12" db="EMBL/GenBank/DDBJ databases">
        <authorList>
            <consortium name="Cladostephus spongiosus"/>
            <person name="Lorente B."/>
            <person name="Cabral C."/>
            <person name="Frias J."/>
            <person name="Faria J."/>
            <person name="Toubarro D."/>
        </authorList>
    </citation>
    <scope>NUCLEOTIDE SEQUENCE [LARGE SCALE GENOMIC DNA]</scope>
    <source>
        <strain evidence="1 2">ZMCS4</strain>
    </source>
</reference>
<dbReference type="PROSITE" id="PS51257">
    <property type="entry name" value="PROKAR_LIPOPROTEIN"/>
    <property type="match status" value="1"/>
</dbReference>
<dbReference type="RefSeq" id="WP_329775505.1">
    <property type="nucleotide sequence ID" value="NZ_JAYDYW010000007.1"/>
</dbReference>
<evidence type="ECO:0000313" key="2">
    <source>
        <dbReference type="Proteomes" id="UP001310248"/>
    </source>
</evidence>
<reference evidence="2" key="1">
    <citation type="submission" date="2023-07" db="EMBL/GenBank/DDBJ databases">
        <title>Draft genome sequence of Agarivorans aestuarii strain ZMCS4, a CAZymes producing bacteria isolated from the marine brown algae Clodostephus spongiosus.</title>
        <authorList>
            <person name="Lorente B."/>
            <person name="Cabral C."/>
            <person name="Frias J."/>
            <person name="Faria J."/>
            <person name="Toubarro D."/>
        </authorList>
    </citation>
    <scope>NUCLEOTIDE SEQUENCE [LARGE SCALE GENOMIC DNA]</scope>
    <source>
        <strain evidence="2">ZMCS4</strain>
    </source>
</reference>
<gene>
    <name evidence="1" type="ORF">SNR37_003812</name>
</gene>
<protein>
    <recommendedName>
        <fullName evidence="3">PEGA domain-containing protein</fullName>
    </recommendedName>
</protein>
<name>A0ABU7G5T3_9ALTE</name>
<comment type="caution">
    <text evidence="1">The sequence shown here is derived from an EMBL/GenBank/DDBJ whole genome shotgun (WGS) entry which is preliminary data.</text>
</comment>